<dbReference type="InterPro" id="IPR036388">
    <property type="entry name" value="WH-like_DNA-bd_sf"/>
</dbReference>
<name>A0A0A0EZG4_9GAMM</name>
<dbReference type="PRINTS" id="PR00778">
    <property type="entry name" value="HTHARSR"/>
</dbReference>
<evidence type="ECO:0000256" key="2">
    <source>
        <dbReference type="ARBA" id="ARBA00023125"/>
    </source>
</evidence>
<dbReference type="STRING" id="913325.N799_06190"/>
<dbReference type="Gene3D" id="1.10.10.10">
    <property type="entry name" value="Winged helix-like DNA-binding domain superfamily/Winged helix DNA-binding domain"/>
    <property type="match status" value="1"/>
</dbReference>
<dbReference type="Pfam" id="PF12840">
    <property type="entry name" value="HTH_20"/>
    <property type="match status" value="1"/>
</dbReference>
<keyword evidence="6" id="KW-1185">Reference proteome</keyword>
<gene>
    <name evidence="5" type="ORF">N799_06190</name>
</gene>
<dbReference type="PANTHER" id="PTHR43132">
    <property type="entry name" value="ARSENICAL RESISTANCE OPERON REPRESSOR ARSR-RELATED"/>
    <property type="match status" value="1"/>
</dbReference>
<reference evidence="5 6" key="1">
    <citation type="journal article" date="2015" name="Stand. Genomic Sci.">
        <title>Genomic information of the arsenic-resistant bacterium Lysobacter arseniciresistens type strain ZS79(T) and comparison of Lysobacter draft genomes.</title>
        <authorList>
            <person name="Liu L."/>
            <person name="Zhang S."/>
            <person name="Luo M."/>
            <person name="Wang G."/>
        </authorList>
    </citation>
    <scope>NUCLEOTIDE SEQUENCE [LARGE SCALE GENOMIC DNA]</scope>
    <source>
        <strain evidence="5 6">ZS79</strain>
    </source>
</reference>
<keyword evidence="2" id="KW-0238">DNA-binding</keyword>
<dbReference type="PANTHER" id="PTHR43132:SF2">
    <property type="entry name" value="ARSENICAL RESISTANCE OPERON REPRESSOR ARSR-RELATED"/>
    <property type="match status" value="1"/>
</dbReference>
<dbReference type="AlphaFoldDB" id="A0A0A0EZG4"/>
<evidence type="ECO:0000256" key="3">
    <source>
        <dbReference type="ARBA" id="ARBA00023163"/>
    </source>
</evidence>
<dbReference type="GO" id="GO:0003700">
    <property type="term" value="F:DNA-binding transcription factor activity"/>
    <property type="evidence" value="ECO:0007669"/>
    <property type="project" value="InterPro"/>
</dbReference>
<accession>A0A0A0EZG4</accession>
<dbReference type="RefSeq" id="WP_036211276.1">
    <property type="nucleotide sequence ID" value="NZ_AVPT01000016.1"/>
</dbReference>
<keyword evidence="3" id="KW-0804">Transcription</keyword>
<dbReference type="SUPFAM" id="SSF46785">
    <property type="entry name" value="Winged helix' DNA-binding domain"/>
    <property type="match status" value="1"/>
</dbReference>
<dbReference type="InterPro" id="IPR011991">
    <property type="entry name" value="ArsR-like_HTH"/>
</dbReference>
<dbReference type="NCBIfam" id="NF033788">
    <property type="entry name" value="HTH_metalloreg"/>
    <property type="match status" value="1"/>
</dbReference>
<evidence type="ECO:0000313" key="6">
    <source>
        <dbReference type="Proteomes" id="UP000029989"/>
    </source>
</evidence>
<protein>
    <submittedName>
        <fullName evidence="5">ArsR family transcriptional regulator</fullName>
    </submittedName>
</protein>
<organism evidence="5 6">
    <name type="scientific">Lysobacter arseniciresistens ZS79</name>
    <dbReference type="NCBI Taxonomy" id="913325"/>
    <lineage>
        <taxon>Bacteria</taxon>
        <taxon>Pseudomonadati</taxon>
        <taxon>Pseudomonadota</taxon>
        <taxon>Gammaproteobacteria</taxon>
        <taxon>Lysobacterales</taxon>
        <taxon>Lysobacteraceae</taxon>
        <taxon>Novilysobacter</taxon>
    </lineage>
</organism>
<dbReference type="InterPro" id="IPR036390">
    <property type="entry name" value="WH_DNA-bd_sf"/>
</dbReference>
<dbReference type="CDD" id="cd00090">
    <property type="entry name" value="HTH_ARSR"/>
    <property type="match status" value="1"/>
</dbReference>
<dbReference type="Proteomes" id="UP000029989">
    <property type="component" value="Unassembled WGS sequence"/>
</dbReference>
<dbReference type="SMART" id="SM00418">
    <property type="entry name" value="HTH_ARSR"/>
    <property type="match status" value="1"/>
</dbReference>
<proteinExistence type="predicted"/>
<dbReference type="GO" id="GO:0003677">
    <property type="term" value="F:DNA binding"/>
    <property type="evidence" value="ECO:0007669"/>
    <property type="project" value="UniProtKB-KW"/>
</dbReference>
<feature type="domain" description="HTH arsR-type" evidence="4">
    <location>
        <begin position="1"/>
        <end position="95"/>
    </location>
</feature>
<dbReference type="InterPro" id="IPR051011">
    <property type="entry name" value="Metal_resp_trans_reg"/>
</dbReference>
<dbReference type="OrthoDB" id="5297460at2"/>
<sequence length="116" mass="12516">MELKNATTALAALGQPTRLSVFRLLVEAGPEGRMPGEIADVLSLPGATLSFHLKELTAAGLIQSEPRGRHICYRADFDAMNDLIEFLTHNCCGGDQSRCLPVSRPAPKRAKKASKV</sequence>
<comment type="caution">
    <text evidence="5">The sequence shown here is derived from an EMBL/GenBank/DDBJ whole genome shotgun (WGS) entry which is preliminary data.</text>
</comment>
<evidence type="ECO:0000313" key="5">
    <source>
        <dbReference type="EMBL" id="KGM55914.1"/>
    </source>
</evidence>
<dbReference type="PROSITE" id="PS50987">
    <property type="entry name" value="HTH_ARSR_2"/>
    <property type="match status" value="1"/>
</dbReference>
<keyword evidence="1" id="KW-0805">Transcription regulation</keyword>
<dbReference type="eggNOG" id="COG0640">
    <property type="taxonomic scope" value="Bacteria"/>
</dbReference>
<dbReference type="EMBL" id="AVPT01000016">
    <property type="protein sequence ID" value="KGM55914.1"/>
    <property type="molecule type" value="Genomic_DNA"/>
</dbReference>
<evidence type="ECO:0000256" key="1">
    <source>
        <dbReference type="ARBA" id="ARBA00023015"/>
    </source>
</evidence>
<dbReference type="InterPro" id="IPR001845">
    <property type="entry name" value="HTH_ArsR_DNA-bd_dom"/>
</dbReference>
<evidence type="ECO:0000259" key="4">
    <source>
        <dbReference type="PROSITE" id="PS50987"/>
    </source>
</evidence>